<dbReference type="AlphaFoldDB" id="A0AAU9RRR1"/>
<sequence length="103" mass="11743">MLRTLYEIKYTFLGSSEAEFIKEVVKEVKRVIAAIGLEEKEENHFGGKGESLRIAFSMCVCFSIIIKCLDVNMNQRLSFMEILKRTEKNKESLPSDQCGLSNS</sequence>
<evidence type="ECO:0000313" key="2">
    <source>
        <dbReference type="Proteomes" id="UP000836841"/>
    </source>
</evidence>
<organism evidence="1 2">
    <name type="scientific">Thlaspi arvense</name>
    <name type="common">Field penny-cress</name>
    <dbReference type="NCBI Taxonomy" id="13288"/>
    <lineage>
        <taxon>Eukaryota</taxon>
        <taxon>Viridiplantae</taxon>
        <taxon>Streptophyta</taxon>
        <taxon>Embryophyta</taxon>
        <taxon>Tracheophyta</taxon>
        <taxon>Spermatophyta</taxon>
        <taxon>Magnoliopsida</taxon>
        <taxon>eudicotyledons</taxon>
        <taxon>Gunneridae</taxon>
        <taxon>Pentapetalae</taxon>
        <taxon>rosids</taxon>
        <taxon>malvids</taxon>
        <taxon>Brassicales</taxon>
        <taxon>Brassicaceae</taxon>
        <taxon>Thlaspideae</taxon>
        <taxon>Thlaspi</taxon>
    </lineage>
</organism>
<dbReference type="Proteomes" id="UP000836841">
    <property type="component" value="Chromosome 2"/>
</dbReference>
<evidence type="ECO:0000313" key="1">
    <source>
        <dbReference type="EMBL" id="CAH2045639.1"/>
    </source>
</evidence>
<dbReference type="InterPro" id="IPR018247">
    <property type="entry name" value="EF_Hand_1_Ca_BS"/>
</dbReference>
<proteinExistence type="predicted"/>
<gene>
    <name evidence="1" type="ORF">TAV2_LOCUS6622</name>
</gene>
<reference evidence="1 2" key="1">
    <citation type="submission" date="2022-03" db="EMBL/GenBank/DDBJ databases">
        <authorList>
            <person name="Nunn A."/>
            <person name="Chopra R."/>
            <person name="Nunn A."/>
            <person name="Contreras Garrido A."/>
        </authorList>
    </citation>
    <scope>NUCLEOTIDE SEQUENCE [LARGE SCALE GENOMIC DNA]</scope>
</reference>
<accession>A0AAU9RRR1</accession>
<name>A0AAU9RRR1_THLAR</name>
<keyword evidence="2" id="KW-1185">Reference proteome</keyword>
<dbReference type="PROSITE" id="PS00018">
    <property type="entry name" value="EF_HAND_1"/>
    <property type="match status" value="1"/>
</dbReference>
<protein>
    <submittedName>
        <fullName evidence="1">Uncharacterized protein</fullName>
    </submittedName>
</protein>
<dbReference type="EMBL" id="OU466858">
    <property type="protein sequence ID" value="CAH2045639.1"/>
    <property type="molecule type" value="Genomic_DNA"/>
</dbReference>